<dbReference type="Gene3D" id="3.30.420.10">
    <property type="entry name" value="Ribonuclease H-like superfamily/Ribonuclease H"/>
    <property type="match status" value="1"/>
</dbReference>
<name>A0A7J8WTL6_GOSAI</name>
<sequence>MGLNSVTIMGDSKTIINKCRMTVRDKSILGAIIEDIQSNKSRFQKIIFRFIQRTENLEAHNLAKDALRKVEERYLVGETMEESALEDEMKRQKIAKKENFLENAVLRTDLMLLK</sequence>
<evidence type="ECO:0000259" key="1">
    <source>
        <dbReference type="Pfam" id="PF13456"/>
    </source>
</evidence>
<dbReference type="GO" id="GO:0003676">
    <property type="term" value="F:nucleic acid binding"/>
    <property type="evidence" value="ECO:0007669"/>
    <property type="project" value="InterPro"/>
</dbReference>
<dbReference type="AlphaFoldDB" id="A0A7J8WTL6"/>
<reference evidence="2 3" key="1">
    <citation type="journal article" date="2019" name="Genome Biol. Evol.">
        <title>Insights into the evolution of the New World diploid cottons (Gossypium, subgenus Houzingenia) based on genome sequencing.</title>
        <authorList>
            <person name="Grover C.E."/>
            <person name="Arick M.A. 2nd"/>
            <person name="Thrash A."/>
            <person name="Conover J.L."/>
            <person name="Sanders W.S."/>
            <person name="Peterson D.G."/>
            <person name="Frelichowski J.E."/>
            <person name="Scheffler J.A."/>
            <person name="Scheffler B.E."/>
            <person name="Wendel J.F."/>
        </authorList>
    </citation>
    <scope>NUCLEOTIDE SEQUENCE [LARGE SCALE GENOMIC DNA]</scope>
    <source>
        <strain evidence="2">185</strain>
        <tissue evidence="2">Leaf</tissue>
    </source>
</reference>
<dbReference type="InterPro" id="IPR036397">
    <property type="entry name" value="RNaseH_sf"/>
</dbReference>
<protein>
    <recommendedName>
        <fullName evidence="1">RNase H type-1 domain-containing protein</fullName>
    </recommendedName>
</protein>
<feature type="domain" description="RNase H type-1" evidence="1">
    <location>
        <begin position="2"/>
        <end position="66"/>
    </location>
</feature>
<dbReference type="GO" id="GO:0004523">
    <property type="term" value="F:RNA-DNA hybrid ribonuclease activity"/>
    <property type="evidence" value="ECO:0007669"/>
    <property type="project" value="InterPro"/>
</dbReference>
<accession>A0A7J8WTL6</accession>
<dbReference type="Pfam" id="PF13456">
    <property type="entry name" value="RVT_3"/>
    <property type="match status" value="1"/>
</dbReference>
<evidence type="ECO:0000313" key="2">
    <source>
        <dbReference type="EMBL" id="MBA0678407.1"/>
    </source>
</evidence>
<keyword evidence="3" id="KW-1185">Reference proteome</keyword>
<evidence type="ECO:0000313" key="3">
    <source>
        <dbReference type="Proteomes" id="UP000593577"/>
    </source>
</evidence>
<proteinExistence type="predicted"/>
<organism evidence="2 3">
    <name type="scientific">Gossypium aridum</name>
    <name type="common">American cotton</name>
    <name type="synonym">Erioxylum aridum</name>
    <dbReference type="NCBI Taxonomy" id="34290"/>
    <lineage>
        <taxon>Eukaryota</taxon>
        <taxon>Viridiplantae</taxon>
        <taxon>Streptophyta</taxon>
        <taxon>Embryophyta</taxon>
        <taxon>Tracheophyta</taxon>
        <taxon>Spermatophyta</taxon>
        <taxon>Magnoliopsida</taxon>
        <taxon>eudicotyledons</taxon>
        <taxon>Gunneridae</taxon>
        <taxon>Pentapetalae</taxon>
        <taxon>rosids</taxon>
        <taxon>malvids</taxon>
        <taxon>Malvales</taxon>
        <taxon>Malvaceae</taxon>
        <taxon>Malvoideae</taxon>
        <taxon>Gossypium</taxon>
    </lineage>
</organism>
<comment type="caution">
    <text evidence="2">The sequence shown here is derived from an EMBL/GenBank/DDBJ whole genome shotgun (WGS) entry which is preliminary data.</text>
</comment>
<dbReference type="InterPro" id="IPR002156">
    <property type="entry name" value="RNaseH_domain"/>
</dbReference>
<dbReference type="EMBL" id="JABFAA010000003">
    <property type="protein sequence ID" value="MBA0678407.1"/>
    <property type="molecule type" value="Genomic_DNA"/>
</dbReference>
<dbReference type="Proteomes" id="UP000593577">
    <property type="component" value="Unassembled WGS sequence"/>
</dbReference>
<gene>
    <name evidence="2" type="ORF">Goari_019757</name>
</gene>